<sequence>MNSSQDIKELTIADVFNSDRYVIPRYQRNYAWEEKEITQLIQDVLDFALDEDKSEANYYIGTLVVYERNHNGRNFYETIDGQQRLTTLNLLISALKRNYSHINEIEDFDFQLNLTFDSRVKSTLTLEAVADIYTGKEIRYHDGVDYNPNIVQGYNDAEKYLLKSFKDDTELLQFYNYLVQKVKVFRVSVPKDTDLNHYFEIMNNRGEQLEKHEILKAKMLEVLKDDNALKYVFNLIWEACSDMERYVQYGFSTSKGSKKVNEREVVFGNDWNTLQYEDLYDYADALFTDDEEDTKDHDALSVRDIITPSLKIKEADNETYREAERFTSVITFPNFLLHVLRVYTEDDIPLDDKRLLDTFRKYVDKGLDFVVEFGYALLESRFLFDRFIIKREFLNDKEQWSLKRLKLYEKKRVSYVNTFGDEDNDNGLNQEIIMRLSMFHVSAPTQIYKHWLNAALYYLYNYNEDGYLDYLNDLSRAFLFDRFLSNSPLDYYDIIYKNEGEPQEDESNANWELLHQGTQVENYIFNYLDFELWKREYSGFDNFEFAFRSSVEHYYPQNPVANIKRMEKEVCDNFGNLCLLSSSKNSKLTNHSPEAKKDYYINAGIDSLKQKAMMDYNGEWNEKSIEQHANDMIEILKESFYE</sequence>
<dbReference type="Pfam" id="PF07510">
    <property type="entry name" value="GmrSD_C"/>
    <property type="match status" value="1"/>
</dbReference>
<dbReference type="Proteomes" id="UP000515514">
    <property type="component" value="Chromosome"/>
</dbReference>
<feature type="domain" description="GmrSD restriction endonucleases C-terminal" evidence="2">
    <location>
        <begin position="522"/>
        <end position="634"/>
    </location>
</feature>
<protein>
    <recommendedName>
        <fullName evidence="5">DUF262 domain-containing protein</fullName>
    </recommendedName>
</protein>
<dbReference type="EMBL" id="CP052909">
    <property type="protein sequence ID" value="QNJ97042.1"/>
    <property type="molecule type" value="Genomic_DNA"/>
</dbReference>
<evidence type="ECO:0000313" key="4">
    <source>
        <dbReference type="Proteomes" id="UP000515514"/>
    </source>
</evidence>
<dbReference type="RefSeq" id="WP_186990442.1">
    <property type="nucleotide sequence ID" value="NZ_CP052909.1"/>
</dbReference>
<keyword evidence="4" id="KW-1185">Reference proteome</keyword>
<name>A0A7G8PRS6_9FLAO</name>
<dbReference type="PANTHER" id="PTHR35149">
    <property type="entry name" value="SLL5132 PROTEIN"/>
    <property type="match status" value="1"/>
</dbReference>
<evidence type="ECO:0008006" key="5">
    <source>
        <dbReference type="Google" id="ProtNLM"/>
    </source>
</evidence>
<gene>
    <name evidence="3" type="ORF">ALE3EI_0459</name>
</gene>
<dbReference type="InterPro" id="IPR011089">
    <property type="entry name" value="GmrSD_C"/>
</dbReference>
<dbReference type="PANTHER" id="PTHR35149:SF1">
    <property type="entry name" value="DUF5655 DOMAIN-CONTAINING PROTEIN"/>
    <property type="match status" value="1"/>
</dbReference>
<dbReference type="Pfam" id="PF03235">
    <property type="entry name" value="GmrSD_N"/>
    <property type="match status" value="1"/>
</dbReference>
<organism evidence="3 4">
    <name type="scientific">Constantimarinum furrinae</name>
    <dbReference type="NCBI Taxonomy" id="2562285"/>
    <lineage>
        <taxon>Bacteria</taxon>
        <taxon>Pseudomonadati</taxon>
        <taxon>Bacteroidota</taxon>
        <taxon>Flavobacteriia</taxon>
        <taxon>Flavobacteriales</taxon>
        <taxon>Flavobacteriaceae</taxon>
        <taxon>Altibacter/Constantimarinum group</taxon>
        <taxon>Constantimarinum</taxon>
    </lineage>
</organism>
<evidence type="ECO:0000259" key="1">
    <source>
        <dbReference type="Pfam" id="PF03235"/>
    </source>
</evidence>
<evidence type="ECO:0000313" key="3">
    <source>
        <dbReference type="EMBL" id="QNJ97042.1"/>
    </source>
</evidence>
<reference evidence="3 4" key="1">
    <citation type="submission" date="2020-04" db="EMBL/GenBank/DDBJ databases">
        <title>Genome sequence of Altibacter aquimarinus strain ALE3EI.</title>
        <authorList>
            <person name="Oh H.-M."/>
            <person name="Jang D."/>
        </authorList>
    </citation>
    <scope>NUCLEOTIDE SEQUENCE [LARGE SCALE GENOMIC DNA]</scope>
    <source>
        <strain evidence="3 4">ALE3EI</strain>
    </source>
</reference>
<dbReference type="KEGG" id="alti:ALE3EI_0459"/>
<dbReference type="InterPro" id="IPR004919">
    <property type="entry name" value="GmrSD_N"/>
</dbReference>
<dbReference type="AlphaFoldDB" id="A0A7G8PRS6"/>
<proteinExistence type="predicted"/>
<feature type="domain" description="GmrSD restriction endonucleases N-terminal" evidence="1">
    <location>
        <begin position="12"/>
        <end position="219"/>
    </location>
</feature>
<evidence type="ECO:0000259" key="2">
    <source>
        <dbReference type="Pfam" id="PF07510"/>
    </source>
</evidence>
<accession>A0A7G8PRS6</accession>